<keyword evidence="2" id="KW-1185">Reference proteome</keyword>
<dbReference type="SUPFAM" id="SSF102220">
    <property type="entry name" value="DNA polymerase III psi subunit"/>
    <property type="match status" value="1"/>
</dbReference>
<reference evidence="1 2" key="1">
    <citation type="submission" date="2021-03" db="EMBL/GenBank/DDBJ databases">
        <title>Novel species identification of genus Shewanella.</title>
        <authorList>
            <person name="Liu G."/>
            <person name="Zhang Q."/>
        </authorList>
    </citation>
    <scope>NUCLEOTIDE SEQUENCE [LARGE SCALE GENOMIC DNA]</scope>
    <source>
        <strain evidence="1 2">FJAT-51800</strain>
    </source>
</reference>
<protein>
    <submittedName>
        <fullName evidence="1">DNA polymerase III subunit psi</fullName>
    </submittedName>
</protein>
<name>A0ABX7QSZ3_9GAMM</name>
<organism evidence="1 2">
    <name type="scientific">Shewanella avicenniae</name>
    <dbReference type="NCBI Taxonomy" id="2814294"/>
    <lineage>
        <taxon>Bacteria</taxon>
        <taxon>Pseudomonadati</taxon>
        <taxon>Pseudomonadota</taxon>
        <taxon>Gammaproteobacteria</taxon>
        <taxon>Alteromonadales</taxon>
        <taxon>Shewanellaceae</taxon>
        <taxon>Shewanella</taxon>
    </lineage>
</organism>
<sequence>MNSYLHAMGITEWQPKSAQITEGLWLLSDNSAEVSLEHPLVQEVLKLLHVNSSDCRIASSDIAAKIAPSNVLWDMRVEPQSGRLRSQPLPLLCQSVQGKRDLWQQIWQQQAQQQQ</sequence>
<proteinExistence type="predicted"/>
<evidence type="ECO:0000313" key="2">
    <source>
        <dbReference type="Proteomes" id="UP000662770"/>
    </source>
</evidence>
<dbReference type="EMBL" id="CP071503">
    <property type="protein sequence ID" value="QSX34539.1"/>
    <property type="molecule type" value="Genomic_DNA"/>
</dbReference>
<gene>
    <name evidence="1" type="ORF">JYB87_04625</name>
</gene>
<accession>A0ABX7QSZ3</accession>
<dbReference type="Gene3D" id="3.40.50.10220">
    <property type="entry name" value="DNA polymerase III, psi subunit"/>
    <property type="match status" value="1"/>
</dbReference>
<dbReference type="Proteomes" id="UP000662770">
    <property type="component" value="Chromosome"/>
</dbReference>
<dbReference type="InterPro" id="IPR036654">
    <property type="entry name" value="DNA_pol_III_psi_sf"/>
</dbReference>
<dbReference type="InterPro" id="IPR004615">
    <property type="entry name" value="DNA_pol_III_psi"/>
</dbReference>
<dbReference type="RefSeq" id="WP_207355740.1">
    <property type="nucleotide sequence ID" value="NZ_CP071503.1"/>
</dbReference>
<evidence type="ECO:0000313" key="1">
    <source>
        <dbReference type="EMBL" id="QSX34539.1"/>
    </source>
</evidence>
<dbReference type="Pfam" id="PF03603">
    <property type="entry name" value="DNA_III_psi"/>
    <property type="match status" value="1"/>
</dbReference>